<organism evidence="2 3">
    <name type="scientific">Malus domestica</name>
    <name type="common">Apple</name>
    <name type="synonym">Pyrus malus</name>
    <dbReference type="NCBI Taxonomy" id="3750"/>
    <lineage>
        <taxon>Eukaryota</taxon>
        <taxon>Viridiplantae</taxon>
        <taxon>Streptophyta</taxon>
        <taxon>Embryophyta</taxon>
        <taxon>Tracheophyta</taxon>
        <taxon>Spermatophyta</taxon>
        <taxon>Magnoliopsida</taxon>
        <taxon>eudicotyledons</taxon>
        <taxon>Gunneridae</taxon>
        <taxon>Pentapetalae</taxon>
        <taxon>rosids</taxon>
        <taxon>fabids</taxon>
        <taxon>Rosales</taxon>
        <taxon>Rosaceae</taxon>
        <taxon>Amygdaloideae</taxon>
        <taxon>Maleae</taxon>
        <taxon>Malus</taxon>
    </lineage>
</organism>
<dbReference type="AlphaFoldDB" id="A0A498IHA1"/>
<protein>
    <submittedName>
        <fullName evidence="2">Uncharacterized protein</fullName>
    </submittedName>
</protein>
<evidence type="ECO:0000313" key="2">
    <source>
        <dbReference type="EMBL" id="RXH82998.1"/>
    </source>
</evidence>
<gene>
    <name evidence="2" type="ORF">DVH24_003496</name>
</gene>
<evidence type="ECO:0000256" key="1">
    <source>
        <dbReference type="SAM" id="Phobius"/>
    </source>
</evidence>
<dbReference type="PANTHER" id="PTHR33625">
    <property type="entry name" value="OS08G0179900 PROTEIN"/>
    <property type="match status" value="1"/>
</dbReference>
<comment type="caution">
    <text evidence="2">The sequence shown here is derived from an EMBL/GenBank/DDBJ whole genome shotgun (WGS) entry which is preliminary data.</text>
</comment>
<proteinExistence type="predicted"/>
<keyword evidence="1" id="KW-1133">Transmembrane helix</keyword>
<feature type="transmembrane region" description="Helical" evidence="1">
    <location>
        <begin position="291"/>
        <end position="309"/>
    </location>
</feature>
<keyword evidence="1" id="KW-0472">Membrane</keyword>
<dbReference type="EMBL" id="RDQH01000337">
    <property type="protein sequence ID" value="RXH82998.1"/>
    <property type="molecule type" value="Genomic_DNA"/>
</dbReference>
<sequence length="312" mass="33138">MGGGGVMRSVAKVAGIGGVVHGGILRGAPGVSSPTGHSVRKASIPVAVTLTAQNHGGAEVAAIEKPAWDAGDEFVDWQVVGAGEDDLVMSGGEPMPRVVFDAAPSFKEAKEATAELKDALDKVYLSSPKSTDFGEQSAADNVAGLSLITNPEPEEMESLLLTRTSVPKHALRAFEMLSQSSEAQNVVASIASDPNIWNAMMENSAVKQFMANKSYNHYMEEYAADTYPVSHKKLEDESEKSDRLEDMLGGFVKKIKMTVEKWVSDLSSFIQNIFEPPAGETEADGGNTKSVVASAFMGLAVMVVMVVLLKRG</sequence>
<accession>A0A498IHA1</accession>
<evidence type="ECO:0000313" key="3">
    <source>
        <dbReference type="Proteomes" id="UP000290289"/>
    </source>
</evidence>
<keyword evidence="3" id="KW-1185">Reference proteome</keyword>
<dbReference type="PANTHER" id="PTHR33625:SF4">
    <property type="entry name" value="OS08G0179900 PROTEIN"/>
    <property type="match status" value="1"/>
</dbReference>
<keyword evidence="1" id="KW-0812">Transmembrane</keyword>
<dbReference type="Proteomes" id="UP000290289">
    <property type="component" value="Chromosome 11"/>
</dbReference>
<name>A0A498IHA1_MALDO</name>
<reference evidence="2 3" key="1">
    <citation type="submission" date="2018-10" db="EMBL/GenBank/DDBJ databases">
        <title>A high-quality apple genome assembly.</title>
        <authorList>
            <person name="Hu J."/>
        </authorList>
    </citation>
    <scope>NUCLEOTIDE SEQUENCE [LARGE SCALE GENOMIC DNA]</scope>
    <source>
        <strain evidence="3">cv. HFTH1</strain>
        <tissue evidence="2">Young leaf</tissue>
    </source>
</reference>